<evidence type="ECO:0000313" key="9">
    <source>
        <dbReference type="EMBL" id="KDR20561.1"/>
    </source>
</evidence>
<dbReference type="GO" id="GO:0016787">
    <property type="term" value="F:hydrolase activity"/>
    <property type="evidence" value="ECO:0007669"/>
    <property type="project" value="UniProtKB-KW"/>
</dbReference>
<dbReference type="InterPro" id="IPR027806">
    <property type="entry name" value="HARBI1_dom"/>
</dbReference>
<keyword evidence="10" id="KW-1185">Reference proteome</keyword>
<evidence type="ECO:0000313" key="10">
    <source>
        <dbReference type="Proteomes" id="UP000027135"/>
    </source>
</evidence>
<dbReference type="eggNOG" id="KOG4585">
    <property type="taxonomic scope" value="Eukaryota"/>
</dbReference>
<evidence type="ECO:0000256" key="5">
    <source>
        <dbReference type="ARBA" id="ARBA00022723"/>
    </source>
</evidence>
<evidence type="ECO:0000256" key="2">
    <source>
        <dbReference type="ARBA" id="ARBA00004123"/>
    </source>
</evidence>
<feature type="domain" description="DDE Tnp4" evidence="8">
    <location>
        <begin position="60"/>
        <end position="189"/>
    </location>
</feature>
<protein>
    <recommendedName>
        <fullName evidence="8">DDE Tnp4 domain-containing protein</fullName>
    </recommendedName>
</protein>
<dbReference type="InParanoid" id="A0A067RAB8"/>
<keyword evidence="5" id="KW-0479">Metal-binding</keyword>
<dbReference type="Proteomes" id="UP000027135">
    <property type="component" value="Unassembled WGS sequence"/>
</dbReference>
<dbReference type="AlphaFoldDB" id="A0A067RAB8"/>
<evidence type="ECO:0000256" key="4">
    <source>
        <dbReference type="ARBA" id="ARBA00022722"/>
    </source>
</evidence>
<dbReference type="GO" id="GO:0005634">
    <property type="term" value="C:nucleus"/>
    <property type="evidence" value="ECO:0007669"/>
    <property type="project" value="UniProtKB-SubCell"/>
</dbReference>
<sequence>FSHNFRLGKTTVRTIIRQVCSAIWTKVKEVCLREPTEEEWKDIAETCQKQAQFPNCIGAVDGKHIRKNRPPHSGSLYYNYKRYSSIVLLAICDADYKFTSTDVGAYGKCSDSSIFKDSAIYHKLINKELQIPDKCPISTTNTTPMPYVLVGDEVFPLSENLIRPYLGNNLRLEKKIFNYRLSRVRRYIE</sequence>
<organism evidence="9 10">
    <name type="scientific">Zootermopsis nevadensis</name>
    <name type="common">Dampwood termite</name>
    <dbReference type="NCBI Taxonomy" id="136037"/>
    <lineage>
        <taxon>Eukaryota</taxon>
        <taxon>Metazoa</taxon>
        <taxon>Ecdysozoa</taxon>
        <taxon>Arthropoda</taxon>
        <taxon>Hexapoda</taxon>
        <taxon>Insecta</taxon>
        <taxon>Pterygota</taxon>
        <taxon>Neoptera</taxon>
        <taxon>Polyneoptera</taxon>
        <taxon>Dictyoptera</taxon>
        <taxon>Blattodea</taxon>
        <taxon>Blattoidea</taxon>
        <taxon>Termitoidae</taxon>
        <taxon>Termopsidae</taxon>
        <taxon>Zootermopsis</taxon>
    </lineage>
</organism>
<dbReference type="PANTHER" id="PTHR22930">
    <property type="match status" value="1"/>
</dbReference>
<dbReference type="PANTHER" id="PTHR22930:SF269">
    <property type="entry name" value="NUCLEASE HARBI1-LIKE PROTEIN"/>
    <property type="match status" value="1"/>
</dbReference>
<proteinExistence type="inferred from homology"/>
<comment type="subcellular location">
    <subcellularLocation>
        <location evidence="2">Nucleus</location>
    </subcellularLocation>
</comment>
<dbReference type="Pfam" id="PF13359">
    <property type="entry name" value="DDE_Tnp_4"/>
    <property type="match status" value="1"/>
</dbReference>
<feature type="non-terminal residue" evidence="9">
    <location>
        <position position="189"/>
    </location>
</feature>
<dbReference type="GO" id="GO:0004518">
    <property type="term" value="F:nuclease activity"/>
    <property type="evidence" value="ECO:0007669"/>
    <property type="project" value="UniProtKB-KW"/>
</dbReference>
<gene>
    <name evidence="9" type="ORF">L798_04578</name>
</gene>
<keyword evidence="6" id="KW-0378">Hydrolase</keyword>
<comment type="cofactor">
    <cofactor evidence="1">
        <name>a divalent metal cation</name>
        <dbReference type="ChEBI" id="CHEBI:60240"/>
    </cofactor>
</comment>
<evidence type="ECO:0000259" key="8">
    <source>
        <dbReference type="Pfam" id="PF13359"/>
    </source>
</evidence>
<name>A0A067RAB8_ZOONE</name>
<accession>A0A067RAB8</accession>
<keyword evidence="7" id="KW-0539">Nucleus</keyword>
<dbReference type="OMA" id="TCASLIM"/>
<feature type="non-terminal residue" evidence="9">
    <location>
        <position position="1"/>
    </location>
</feature>
<evidence type="ECO:0000256" key="1">
    <source>
        <dbReference type="ARBA" id="ARBA00001968"/>
    </source>
</evidence>
<evidence type="ECO:0000256" key="6">
    <source>
        <dbReference type="ARBA" id="ARBA00022801"/>
    </source>
</evidence>
<dbReference type="EMBL" id="KK852597">
    <property type="protein sequence ID" value="KDR20561.1"/>
    <property type="molecule type" value="Genomic_DNA"/>
</dbReference>
<dbReference type="GO" id="GO:0046872">
    <property type="term" value="F:metal ion binding"/>
    <property type="evidence" value="ECO:0007669"/>
    <property type="project" value="UniProtKB-KW"/>
</dbReference>
<evidence type="ECO:0000256" key="3">
    <source>
        <dbReference type="ARBA" id="ARBA00006958"/>
    </source>
</evidence>
<dbReference type="InterPro" id="IPR045249">
    <property type="entry name" value="HARBI1-like"/>
</dbReference>
<reference evidence="9 10" key="1">
    <citation type="journal article" date="2014" name="Nat. Commun.">
        <title>Molecular traces of alternative social organization in a termite genome.</title>
        <authorList>
            <person name="Terrapon N."/>
            <person name="Li C."/>
            <person name="Robertson H.M."/>
            <person name="Ji L."/>
            <person name="Meng X."/>
            <person name="Booth W."/>
            <person name="Chen Z."/>
            <person name="Childers C.P."/>
            <person name="Glastad K.M."/>
            <person name="Gokhale K."/>
            <person name="Gowin J."/>
            <person name="Gronenberg W."/>
            <person name="Hermansen R.A."/>
            <person name="Hu H."/>
            <person name="Hunt B.G."/>
            <person name="Huylmans A.K."/>
            <person name="Khalil S.M."/>
            <person name="Mitchell R.D."/>
            <person name="Munoz-Torres M.C."/>
            <person name="Mustard J.A."/>
            <person name="Pan H."/>
            <person name="Reese J.T."/>
            <person name="Scharf M.E."/>
            <person name="Sun F."/>
            <person name="Vogel H."/>
            <person name="Xiao J."/>
            <person name="Yang W."/>
            <person name="Yang Z."/>
            <person name="Yang Z."/>
            <person name="Zhou J."/>
            <person name="Zhu J."/>
            <person name="Brent C.S."/>
            <person name="Elsik C.G."/>
            <person name="Goodisman M.A."/>
            <person name="Liberles D.A."/>
            <person name="Roe R.M."/>
            <person name="Vargo E.L."/>
            <person name="Vilcinskas A."/>
            <person name="Wang J."/>
            <person name="Bornberg-Bauer E."/>
            <person name="Korb J."/>
            <person name="Zhang G."/>
            <person name="Liebig J."/>
        </authorList>
    </citation>
    <scope>NUCLEOTIDE SEQUENCE [LARGE SCALE GENOMIC DNA]</scope>
    <source>
        <tissue evidence="9">Whole organism</tissue>
    </source>
</reference>
<keyword evidence="4" id="KW-0540">Nuclease</keyword>
<comment type="similarity">
    <text evidence="3">Belongs to the HARBI1 family.</text>
</comment>
<evidence type="ECO:0000256" key="7">
    <source>
        <dbReference type="ARBA" id="ARBA00023242"/>
    </source>
</evidence>